<protein>
    <submittedName>
        <fullName evidence="2">Uncharacterized protein</fullName>
    </submittedName>
</protein>
<organism evidence="2 3">
    <name type="scientific">Eutypa lata (strain UCR-EL1)</name>
    <name type="common">Grapevine dieback disease fungus</name>
    <name type="synonym">Eutypa armeniacae</name>
    <dbReference type="NCBI Taxonomy" id="1287681"/>
    <lineage>
        <taxon>Eukaryota</taxon>
        <taxon>Fungi</taxon>
        <taxon>Dikarya</taxon>
        <taxon>Ascomycota</taxon>
        <taxon>Pezizomycotina</taxon>
        <taxon>Sordariomycetes</taxon>
        <taxon>Xylariomycetidae</taxon>
        <taxon>Xylariales</taxon>
        <taxon>Diatrypaceae</taxon>
        <taxon>Eutypa</taxon>
    </lineage>
</organism>
<reference evidence="3" key="1">
    <citation type="journal article" date="2013" name="Genome Announc.">
        <title>Draft genome sequence of the grapevine dieback fungus Eutypa lata UCR-EL1.</title>
        <authorList>
            <person name="Blanco-Ulate B."/>
            <person name="Rolshausen P.E."/>
            <person name="Cantu D."/>
        </authorList>
    </citation>
    <scope>NUCLEOTIDE SEQUENCE [LARGE SCALE GENOMIC DNA]</scope>
    <source>
        <strain evidence="3">UCR-EL1</strain>
    </source>
</reference>
<evidence type="ECO:0000313" key="3">
    <source>
        <dbReference type="Proteomes" id="UP000012174"/>
    </source>
</evidence>
<dbReference type="EMBL" id="KB707120">
    <property type="protein sequence ID" value="EMR64105.1"/>
    <property type="molecule type" value="Genomic_DNA"/>
</dbReference>
<dbReference type="KEGG" id="ela:UCREL1_8940"/>
<dbReference type="OMA" id="CGNRGRM"/>
<keyword evidence="3" id="KW-1185">Reference proteome</keyword>
<gene>
    <name evidence="2" type="ORF">UCREL1_8940</name>
</gene>
<keyword evidence="1" id="KW-1133">Transmembrane helix</keyword>
<evidence type="ECO:0000313" key="2">
    <source>
        <dbReference type="EMBL" id="EMR64105.1"/>
    </source>
</evidence>
<dbReference type="HOGENOM" id="CLU_186255_1_1_1"/>
<evidence type="ECO:0000256" key="1">
    <source>
        <dbReference type="SAM" id="Phobius"/>
    </source>
</evidence>
<keyword evidence="1" id="KW-0812">Transmembrane</keyword>
<dbReference type="Proteomes" id="UP000012174">
    <property type="component" value="Unassembled WGS sequence"/>
</dbReference>
<dbReference type="eggNOG" id="ENOG502SEQP">
    <property type="taxonomic scope" value="Eukaryota"/>
</dbReference>
<proteinExistence type="predicted"/>
<dbReference type="OrthoDB" id="5230947at2759"/>
<feature type="transmembrane region" description="Helical" evidence="1">
    <location>
        <begin position="19"/>
        <end position="52"/>
    </location>
</feature>
<accession>M7TBT5</accession>
<dbReference type="AlphaFoldDB" id="M7TBT5"/>
<sequence length="72" mass="7352">MGAVFSCIADAFRAVGRAIMAVISGIGGIITAIVNGIVSFCGIIISFLTCGYCGRRGGGGRRTHGTTRTSRV</sequence>
<name>M7TBT5_EUTLA</name>
<keyword evidence="1" id="KW-0472">Membrane</keyword>
<dbReference type="STRING" id="1287681.M7TBT5"/>